<dbReference type="RefSeq" id="WP_039819316.1">
    <property type="nucleotide sequence ID" value="NZ_UGRY01000003.1"/>
</dbReference>
<name>A0A379JI80_9NOCA</name>
<dbReference type="OrthoDB" id="252872at2"/>
<protein>
    <recommendedName>
        <fullName evidence="3">Iron-containing redox enzyme family protein</fullName>
    </recommendedName>
</protein>
<evidence type="ECO:0008006" key="3">
    <source>
        <dbReference type="Google" id="ProtNLM"/>
    </source>
</evidence>
<proteinExistence type="predicted"/>
<gene>
    <name evidence="1" type="ORF">NCTC1934_05034</name>
</gene>
<sequence length="334" mass="36662">MTATSAPVTALPAPCGELSAAVVETLRRPPGTPVPTPSLTSADPYGRDLHLALHTCYELHYQGLAGVDADWEWDPELLRLRAGLEQVFLAALRADTPGGDDLDGELDRLLEVPAEAGGPSGFLRDQGEMWQLREYFVHRSVLHHQEADPYAWLIPRLRGWSKAALVAVEFDEFGGGRGDRVHAELYADLLAGAQLHPGYLHYLEVAATPMLALVDMMSLFGLHRGLRGAGIGHFAAVEITSPPASQHMVAALTRLDAHPACVRFYREHVEADAVHEQLMRRDVIGDLLLREPGLRESVVFGIQATDLLEQRFADQVLACWRQGRPSLWEPAAAD</sequence>
<evidence type="ECO:0000313" key="2">
    <source>
        <dbReference type="Proteomes" id="UP000255467"/>
    </source>
</evidence>
<dbReference type="EMBL" id="UGRY01000003">
    <property type="protein sequence ID" value="SUD47713.1"/>
    <property type="molecule type" value="Genomic_DNA"/>
</dbReference>
<dbReference type="InterPro" id="IPR016084">
    <property type="entry name" value="Haem_Oase-like_multi-hlx"/>
</dbReference>
<reference evidence="1 2" key="1">
    <citation type="submission" date="2018-06" db="EMBL/GenBank/DDBJ databases">
        <authorList>
            <consortium name="Pathogen Informatics"/>
            <person name="Doyle S."/>
        </authorList>
    </citation>
    <scope>NUCLEOTIDE SEQUENCE [LARGE SCALE GENOMIC DNA]</scope>
    <source>
        <strain evidence="1 2">NCTC1934</strain>
    </source>
</reference>
<dbReference type="Gene3D" id="1.20.910.10">
    <property type="entry name" value="Heme oxygenase-like"/>
    <property type="match status" value="1"/>
</dbReference>
<organism evidence="1 2">
    <name type="scientific">Nocardia otitidiscaviarum</name>
    <dbReference type="NCBI Taxonomy" id="1823"/>
    <lineage>
        <taxon>Bacteria</taxon>
        <taxon>Bacillati</taxon>
        <taxon>Actinomycetota</taxon>
        <taxon>Actinomycetes</taxon>
        <taxon>Mycobacteriales</taxon>
        <taxon>Nocardiaceae</taxon>
        <taxon>Nocardia</taxon>
    </lineage>
</organism>
<evidence type="ECO:0000313" key="1">
    <source>
        <dbReference type="EMBL" id="SUD47713.1"/>
    </source>
</evidence>
<dbReference type="STRING" id="1406858.GCA_000710895_01989"/>
<dbReference type="SUPFAM" id="SSF48613">
    <property type="entry name" value="Heme oxygenase-like"/>
    <property type="match status" value="1"/>
</dbReference>
<accession>A0A379JI80</accession>
<dbReference type="Pfam" id="PF14518">
    <property type="entry name" value="Haem_oxygenas_2"/>
    <property type="match status" value="1"/>
</dbReference>
<keyword evidence="2" id="KW-1185">Reference proteome</keyword>
<dbReference type="AlphaFoldDB" id="A0A379JI80"/>
<dbReference type="Proteomes" id="UP000255467">
    <property type="component" value="Unassembled WGS sequence"/>
</dbReference>
<dbReference type="SMART" id="SM01236">
    <property type="entry name" value="Haem_oxygenase_2"/>
    <property type="match status" value="1"/>
</dbReference>